<dbReference type="EMBL" id="QDEB01045359">
    <property type="protein sequence ID" value="RZC38219.1"/>
    <property type="molecule type" value="Genomic_DNA"/>
</dbReference>
<dbReference type="InterPro" id="IPR011009">
    <property type="entry name" value="Kinase-like_dom_sf"/>
</dbReference>
<dbReference type="GO" id="GO:0016301">
    <property type="term" value="F:kinase activity"/>
    <property type="evidence" value="ECO:0007669"/>
    <property type="project" value="UniProtKB-KW"/>
</dbReference>
<evidence type="ECO:0000313" key="3">
    <source>
        <dbReference type="Proteomes" id="UP000292052"/>
    </source>
</evidence>
<proteinExistence type="predicted"/>
<organism evidence="2 3">
    <name type="scientific">Asbolus verrucosus</name>
    <name type="common">Desert ironclad beetle</name>
    <dbReference type="NCBI Taxonomy" id="1661398"/>
    <lineage>
        <taxon>Eukaryota</taxon>
        <taxon>Metazoa</taxon>
        <taxon>Ecdysozoa</taxon>
        <taxon>Arthropoda</taxon>
        <taxon>Hexapoda</taxon>
        <taxon>Insecta</taxon>
        <taxon>Pterygota</taxon>
        <taxon>Neoptera</taxon>
        <taxon>Endopterygota</taxon>
        <taxon>Coleoptera</taxon>
        <taxon>Polyphaga</taxon>
        <taxon>Cucujiformia</taxon>
        <taxon>Tenebrionidae</taxon>
        <taxon>Pimeliinae</taxon>
        <taxon>Asbolus</taxon>
    </lineage>
</organism>
<feature type="domain" description="CHK kinase-like" evidence="1">
    <location>
        <begin position="128"/>
        <end position="333"/>
    </location>
</feature>
<sequence length="427" mass="49878">MEETLQGPTISEESVLKILKKRLKTDKFAVLNFTLNSMGEWIGLCGDHAILQVIVNDDEEPKISEKPLTFFVKLYPRLDYVIYFIEGTGSFRKEIFIYKLFDKFCDEKIKTLNDCVPKCYLTETNKFLVMENLVEQGYVSLNKHEFFDYDTIKVVLEALAKLHASSLVYEEKISNKLNKSYRLINEFEGEFEETYFNDREDFPNKQGLQASIKGILNSIEIFDLPQKLLSGKDFRTVLEEVLQKIFHLAKPSQKFRNVACHGDLWATNVLVKFDNNHKPINCKLVDFQCGRYTPPAQDVMSVIYLTTSREFRHKFMYNLIGIYYTSLEKHVTLAGFDMKKIITFTDFLASCEEQKVFGMLHAAMYFPLILLKTDVVKEYFGNIETNKKALEEDRSLLVKENIDMDENYKTRVLESLLDLKDYCDYLF</sequence>
<dbReference type="Gene3D" id="3.90.1200.10">
    <property type="match status" value="1"/>
</dbReference>
<keyword evidence="2" id="KW-0418">Kinase</keyword>
<evidence type="ECO:0000259" key="1">
    <source>
        <dbReference type="SMART" id="SM00587"/>
    </source>
</evidence>
<dbReference type="SUPFAM" id="SSF56112">
    <property type="entry name" value="Protein kinase-like (PK-like)"/>
    <property type="match status" value="1"/>
</dbReference>
<comment type="caution">
    <text evidence="2">The sequence shown here is derived from an EMBL/GenBank/DDBJ whole genome shotgun (WGS) entry which is preliminary data.</text>
</comment>
<keyword evidence="3" id="KW-1185">Reference proteome</keyword>
<dbReference type="InterPro" id="IPR015897">
    <property type="entry name" value="CHK_kinase-like"/>
</dbReference>
<dbReference type="SMART" id="SM00587">
    <property type="entry name" value="CHK"/>
    <property type="match status" value="1"/>
</dbReference>
<name>A0A482W0I2_ASBVE</name>
<gene>
    <name evidence="2" type="ORF">BDFB_013830</name>
</gene>
<dbReference type="OrthoDB" id="190089at2759"/>
<reference evidence="2 3" key="1">
    <citation type="submission" date="2017-03" db="EMBL/GenBank/DDBJ databases">
        <title>Genome of the blue death feigning beetle - Asbolus verrucosus.</title>
        <authorList>
            <person name="Rider S.D."/>
        </authorList>
    </citation>
    <scope>NUCLEOTIDE SEQUENCE [LARGE SCALE GENOMIC DNA]</scope>
    <source>
        <strain evidence="2">Butters</strain>
        <tissue evidence="2">Head and leg muscle</tissue>
    </source>
</reference>
<dbReference type="STRING" id="1661398.A0A482W0I2"/>
<dbReference type="InterPro" id="IPR004119">
    <property type="entry name" value="EcKL"/>
</dbReference>
<dbReference type="PANTHER" id="PTHR11012">
    <property type="entry name" value="PROTEIN KINASE-LIKE DOMAIN-CONTAINING"/>
    <property type="match status" value="1"/>
</dbReference>
<accession>A0A482W0I2</accession>
<dbReference type="PANTHER" id="PTHR11012:SF48">
    <property type="entry name" value="CHK KINASE-LIKE DOMAIN-CONTAINING PROTEIN-RELATED"/>
    <property type="match status" value="1"/>
</dbReference>
<protein>
    <submittedName>
        <fullName evidence="2">EcKinase, DUF1679, and/or APH domain containing protein</fullName>
    </submittedName>
</protein>
<dbReference type="Proteomes" id="UP000292052">
    <property type="component" value="Unassembled WGS sequence"/>
</dbReference>
<evidence type="ECO:0000313" key="2">
    <source>
        <dbReference type="EMBL" id="RZC38219.1"/>
    </source>
</evidence>
<dbReference type="Pfam" id="PF02958">
    <property type="entry name" value="EcKL"/>
    <property type="match status" value="1"/>
</dbReference>
<keyword evidence="2" id="KW-0808">Transferase</keyword>
<dbReference type="AlphaFoldDB" id="A0A482W0I2"/>